<dbReference type="InterPro" id="IPR005135">
    <property type="entry name" value="Endo/exonuclease/phosphatase"/>
</dbReference>
<dbReference type="Gene3D" id="3.60.10.10">
    <property type="entry name" value="Endonuclease/exonuclease/phosphatase"/>
    <property type="match status" value="1"/>
</dbReference>
<keyword evidence="1" id="KW-0472">Membrane</keyword>
<dbReference type="GO" id="GO:0004519">
    <property type="term" value="F:endonuclease activity"/>
    <property type="evidence" value="ECO:0007669"/>
    <property type="project" value="UniProtKB-KW"/>
</dbReference>
<accession>A0A4R1IA15</accession>
<keyword evidence="1" id="KW-0812">Transmembrane</keyword>
<sequence length="338" mass="36172">MSAPPRPDADARQNHPARRRGGPLRWLAALLLTALAAIAVVPDLLFGMDRFAPFVQLNAFRPMALAALVVVVVVFALVTVFRRRVWPITAGLALVAVAGASMVLPRAVADPPTAVGAPLTVLSLNVYEGNADVDSLAALIRSEQPDVVAIPESGQRFRSELDPLIAPLGYRSEASTASNRPDVGGVTLAWSDRLGDLRIRVGQSRPFPYIEATGGGLGDLRFAAYHSVAPTRGATDEWRDDLELLRQWCSGPTPAVVAGDFNATLDHSVLRDATAGCDDAASRTGEGLTGTWPNWAPRWLGPQIDHVFSTNGTDAESFRVIDVPGTDHRAILTTLRRP</sequence>
<organism evidence="3 4">
    <name type="scientific">Pseudonocardia endophytica</name>
    <dbReference type="NCBI Taxonomy" id="401976"/>
    <lineage>
        <taxon>Bacteria</taxon>
        <taxon>Bacillati</taxon>
        <taxon>Actinomycetota</taxon>
        <taxon>Actinomycetes</taxon>
        <taxon>Pseudonocardiales</taxon>
        <taxon>Pseudonocardiaceae</taxon>
        <taxon>Pseudonocardia</taxon>
    </lineage>
</organism>
<keyword evidence="3" id="KW-0269">Exonuclease</keyword>
<dbReference type="EMBL" id="SMFZ01000001">
    <property type="protein sequence ID" value="TCK27152.1"/>
    <property type="molecule type" value="Genomic_DNA"/>
</dbReference>
<dbReference type="GO" id="GO:0004527">
    <property type="term" value="F:exonuclease activity"/>
    <property type="evidence" value="ECO:0007669"/>
    <property type="project" value="UniProtKB-KW"/>
</dbReference>
<evidence type="ECO:0000259" key="2">
    <source>
        <dbReference type="Pfam" id="PF03372"/>
    </source>
</evidence>
<evidence type="ECO:0000313" key="3">
    <source>
        <dbReference type="EMBL" id="TCK27152.1"/>
    </source>
</evidence>
<keyword evidence="3" id="KW-0540">Nuclease</keyword>
<keyword evidence="3" id="KW-0255">Endonuclease</keyword>
<proteinExistence type="predicted"/>
<keyword evidence="1" id="KW-1133">Transmembrane helix</keyword>
<feature type="transmembrane region" description="Helical" evidence="1">
    <location>
        <begin position="59"/>
        <end position="78"/>
    </location>
</feature>
<dbReference type="RefSeq" id="WP_132425472.1">
    <property type="nucleotide sequence ID" value="NZ_SMFZ01000001.1"/>
</dbReference>
<dbReference type="Proteomes" id="UP000295560">
    <property type="component" value="Unassembled WGS sequence"/>
</dbReference>
<dbReference type="OrthoDB" id="2340043at2"/>
<name>A0A4R1IA15_PSEEN</name>
<dbReference type="AlphaFoldDB" id="A0A4R1IA15"/>
<feature type="transmembrane region" description="Helical" evidence="1">
    <location>
        <begin position="85"/>
        <end position="104"/>
    </location>
</feature>
<keyword evidence="4" id="KW-1185">Reference proteome</keyword>
<gene>
    <name evidence="3" type="ORF">EV378_3011</name>
</gene>
<dbReference type="SUPFAM" id="SSF56219">
    <property type="entry name" value="DNase I-like"/>
    <property type="match status" value="1"/>
</dbReference>
<dbReference type="Pfam" id="PF03372">
    <property type="entry name" value="Exo_endo_phos"/>
    <property type="match status" value="1"/>
</dbReference>
<comment type="caution">
    <text evidence="3">The sequence shown here is derived from an EMBL/GenBank/DDBJ whole genome shotgun (WGS) entry which is preliminary data.</text>
</comment>
<evidence type="ECO:0000256" key="1">
    <source>
        <dbReference type="SAM" id="Phobius"/>
    </source>
</evidence>
<feature type="transmembrane region" description="Helical" evidence="1">
    <location>
        <begin position="26"/>
        <end position="47"/>
    </location>
</feature>
<dbReference type="InterPro" id="IPR036691">
    <property type="entry name" value="Endo/exonu/phosph_ase_sf"/>
</dbReference>
<protein>
    <submittedName>
        <fullName evidence="3">Endonuclease/exonuclease/phosphatase (EEP) superfamily protein YafD</fullName>
    </submittedName>
</protein>
<feature type="domain" description="Endonuclease/exonuclease/phosphatase" evidence="2">
    <location>
        <begin position="122"/>
        <end position="328"/>
    </location>
</feature>
<keyword evidence="3" id="KW-0378">Hydrolase</keyword>
<reference evidence="3 4" key="1">
    <citation type="submission" date="2019-03" db="EMBL/GenBank/DDBJ databases">
        <title>Sequencing the genomes of 1000 actinobacteria strains.</title>
        <authorList>
            <person name="Klenk H.-P."/>
        </authorList>
    </citation>
    <scope>NUCLEOTIDE SEQUENCE [LARGE SCALE GENOMIC DNA]</scope>
    <source>
        <strain evidence="3 4">DSM 44969</strain>
    </source>
</reference>
<evidence type="ECO:0000313" key="4">
    <source>
        <dbReference type="Proteomes" id="UP000295560"/>
    </source>
</evidence>